<feature type="region of interest" description="Disordered" evidence="2">
    <location>
        <begin position="297"/>
        <end position="341"/>
    </location>
</feature>
<keyword evidence="1" id="KW-0175">Coiled coil</keyword>
<feature type="compositionally biased region" description="Basic residues" evidence="2">
    <location>
        <begin position="330"/>
        <end position="341"/>
    </location>
</feature>
<evidence type="ECO:0000256" key="1">
    <source>
        <dbReference type="SAM" id="Coils"/>
    </source>
</evidence>
<gene>
    <name evidence="3" type="ORF">RRG08_017955</name>
</gene>
<evidence type="ECO:0000313" key="4">
    <source>
        <dbReference type="Proteomes" id="UP001283361"/>
    </source>
</evidence>
<dbReference type="Proteomes" id="UP001283361">
    <property type="component" value="Unassembled WGS sequence"/>
</dbReference>
<proteinExistence type="predicted"/>
<evidence type="ECO:0000256" key="2">
    <source>
        <dbReference type="SAM" id="MobiDB-lite"/>
    </source>
</evidence>
<organism evidence="3 4">
    <name type="scientific">Elysia crispata</name>
    <name type="common">lettuce slug</name>
    <dbReference type="NCBI Taxonomy" id="231223"/>
    <lineage>
        <taxon>Eukaryota</taxon>
        <taxon>Metazoa</taxon>
        <taxon>Spiralia</taxon>
        <taxon>Lophotrochozoa</taxon>
        <taxon>Mollusca</taxon>
        <taxon>Gastropoda</taxon>
        <taxon>Heterobranchia</taxon>
        <taxon>Euthyneura</taxon>
        <taxon>Panpulmonata</taxon>
        <taxon>Sacoglossa</taxon>
        <taxon>Placobranchoidea</taxon>
        <taxon>Plakobranchidae</taxon>
        <taxon>Elysia</taxon>
    </lineage>
</organism>
<dbReference type="Gene3D" id="1.10.287.1490">
    <property type="match status" value="1"/>
</dbReference>
<accession>A0AAE0ZE26</accession>
<reference evidence="3" key="1">
    <citation type="journal article" date="2023" name="G3 (Bethesda)">
        <title>A reference genome for the long-term kleptoplast-retaining sea slug Elysia crispata morphotype clarki.</title>
        <authorList>
            <person name="Eastman K.E."/>
            <person name="Pendleton A.L."/>
            <person name="Shaikh M.A."/>
            <person name="Suttiyut T."/>
            <person name="Ogas R."/>
            <person name="Tomko P."/>
            <person name="Gavelis G."/>
            <person name="Widhalm J.R."/>
            <person name="Wisecaver J.H."/>
        </authorList>
    </citation>
    <scope>NUCLEOTIDE SEQUENCE</scope>
    <source>
        <strain evidence="3">ECLA1</strain>
    </source>
</reference>
<evidence type="ECO:0000313" key="3">
    <source>
        <dbReference type="EMBL" id="KAK3767081.1"/>
    </source>
</evidence>
<dbReference type="EMBL" id="JAWDGP010004170">
    <property type="protein sequence ID" value="KAK3767081.1"/>
    <property type="molecule type" value="Genomic_DNA"/>
</dbReference>
<protein>
    <submittedName>
        <fullName evidence="3">Uncharacterized protein</fullName>
    </submittedName>
</protein>
<dbReference type="AlphaFoldDB" id="A0AAE0ZE26"/>
<sequence>MSSRGDRTARSAQFRIDGRALTPLESTRNNEVKSADVSSARNAIQEASVETLDLSSAGEASAVEQMMNINRRLVTQIETLRLKVEIDARHQEAARAGVKAETQAAVKVRESQLRGLKADLKGKDEVVKNLTDRNHQKESAIQRLEDDIKDLKQDVQVSKGFADDIQKQLEQFQSAATSLEDGSAYKQKDENIKRLQAEVSKLHENLAQLERELAWAKEKIAQQGTRLRLVNNDRLNIQAKYQEELSRVTLTMRSDIERMRDVMRQQWKEMRDLREQNEDMRSDISEIRNLVLADRLQRGQQWPQRPSEPASHFELQPSSPSFPPLSPKETRRKFGSGRKKT</sequence>
<feature type="coiled-coil region" evidence="1">
    <location>
        <begin position="127"/>
        <end position="226"/>
    </location>
</feature>
<comment type="caution">
    <text evidence="3">The sequence shown here is derived from an EMBL/GenBank/DDBJ whole genome shotgun (WGS) entry which is preliminary data.</text>
</comment>
<feature type="region of interest" description="Disordered" evidence="2">
    <location>
        <begin position="1"/>
        <end position="40"/>
    </location>
</feature>
<keyword evidence="4" id="KW-1185">Reference proteome</keyword>
<name>A0AAE0ZE26_9GAST</name>